<accession>A0A2A3DZV4</accession>
<reference evidence="1 2" key="1">
    <citation type="submission" date="2014-07" db="EMBL/GenBank/DDBJ databases">
        <title>Genomic and transcriptomic analysis on Apis cerana provide comprehensive insights into honey bee biology.</title>
        <authorList>
            <person name="Diao Q."/>
            <person name="Sun L."/>
            <person name="Zheng H."/>
            <person name="Zheng H."/>
            <person name="Xu S."/>
            <person name="Wang S."/>
            <person name="Zeng Z."/>
            <person name="Hu F."/>
            <person name="Su S."/>
            <person name="Wu J."/>
        </authorList>
    </citation>
    <scope>NUCLEOTIDE SEQUENCE [LARGE SCALE GENOMIC DNA]</scope>
    <source>
        <tissue evidence="1">Pupae without intestine</tissue>
    </source>
</reference>
<name>A0A2A3DZV4_APICC</name>
<dbReference type="Proteomes" id="UP000242457">
    <property type="component" value="Unassembled WGS sequence"/>
</dbReference>
<dbReference type="EMBL" id="KZ288795">
    <property type="protein sequence ID" value="PBC25065.1"/>
    <property type="molecule type" value="Genomic_DNA"/>
</dbReference>
<keyword evidence="2" id="KW-1185">Reference proteome</keyword>
<dbReference type="AlphaFoldDB" id="A0A2A3DZV4"/>
<sequence>MLTIEEIRTGTEERAENIAFTANKDHCNNTRNISKKATLDQACVIIVTNQDIGSRKAAKPNEKYTGRKEEALIEAMSAEYNLENFSDA</sequence>
<evidence type="ECO:0000313" key="2">
    <source>
        <dbReference type="Proteomes" id="UP000242457"/>
    </source>
</evidence>
<evidence type="ECO:0000313" key="1">
    <source>
        <dbReference type="EMBL" id="PBC25065.1"/>
    </source>
</evidence>
<organism evidence="1 2">
    <name type="scientific">Apis cerana cerana</name>
    <name type="common">Oriental honeybee</name>
    <dbReference type="NCBI Taxonomy" id="94128"/>
    <lineage>
        <taxon>Eukaryota</taxon>
        <taxon>Metazoa</taxon>
        <taxon>Ecdysozoa</taxon>
        <taxon>Arthropoda</taxon>
        <taxon>Hexapoda</taxon>
        <taxon>Insecta</taxon>
        <taxon>Pterygota</taxon>
        <taxon>Neoptera</taxon>
        <taxon>Endopterygota</taxon>
        <taxon>Hymenoptera</taxon>
        <taxon>Apocrita</taxon>
        <taxon>Aculeata</taxon>
        <taxon>Apoidea</taxon>
        <taxon>Anthophila</taxon>
        <taxon>Apidae</taxon>
        <taxon>Apis</taxon>
    </lineage>
</organism>
<proteinExistence type="predicted"/>
<protein>
    <submittedName>
        <fullName evidence="1">Uncharacterized protein</fullName>
    </submittedName>
</protein>
<gene>
    <name evidence="1" type="ORF">APICC_02471</name>
</gene>